<dbReference type="EMBL" id="CP020991">
    <property type="protein sequence ID" value="AUO19934.1"/>
    <property type="molecule type" value="Genomic_DNA"/>
</dbReference>
<feature type="transmembrane region" description="Helical" evidence="1">
    <location>
        <begin position="626"/>
        <end position="646"/>
    </location>
</feature>
<organism evidence="3 4">
    <name type="scientific">Monoglobus pectinilyticus</name>
    <dbReference type="NCBI Taxonomy" id="1981510"/>
    <lineage>
        <taxon>Bacteria</taxon>
        <taxon>Bacillati</taxon>
        <taxon>Bacillota</taxon>
        <taxon>Clostridia</taxon>
        <taxon>Monoglobales</taxon>
        <taxon>Monoglobaceae</taxon>
        <taxon>Monoglobus</taxon>
    </lineage>
</organism>
<protein>
    <submittedName>
        <fullName evidence="3">Phage tail length tape-measure protein</fullName>
    </submittedName>
</protein>
<feature type="transmembrane region" description="Helical" evidence="1">
    <location>
        <begin position="442"/>
        <end position="464"/>
    </location>
</feature>
<sequence>MKTAIEIQDKVTAPIKSMYNAMNLLISGFERMQNMPGNLVDTKSIAAARSELTNVKTVLSGAEKGAKKLNTASTSAGNAVKTIGQSSANISRVSSSMNSAVNSTKRFSTATTQSIQGLRGLVTSLSNVKNKIVSATTTGISKFKQLATSMKESSSSGNGMVGVLGKVAAAVGSVMGVKQIINLSDTMSQTKARLDLMNDGLQSTKELQDRIFDSAQKSRGSYQDTADLVSKLGLNAKDAFENTAQIVDFAEQVNKQFVISGASAEETKNATLQLTQALSSGVLRGDELRSIFEQAPTLIQSIANYMGVPIGRIRDMAAEGQITAETVKNALLGCADETNAKFASMPLTFSQLWTNFKNRAMQAFQPVLEKINELANNGKLEEYIGKIAEAMVTVSDVIMNVITWVLDHQDIVKAAFIGLSVAIGAMTVAMWAFNIASYANPVIWIVLAIIAVVALLVAGIVLVVEHWNEIKDAASACWEGVKSAWGNVTDFFKGIWNSIVSSVTGLWNNIVSIFTTIKNFFVGIWNSMYTVVSTFWGAIWNTISPIVMAIWNLISTIFTIIWTIISTIMQGIFHVISNVWNVIYNAVSGVLISIWNIITSIWNSIYSAVSGVLSSIWDAVSSIWNSIYNAISGVLSSIFSTVSSIWNSIFSAVRNKVVEIYNNVKDKFTEILNYLSGLKDKFLQKGHEMIDGLIMGIADKINGVTSKIKELGEKAVGAIKQFFNINSPSKVMRELGNFTFEGFNLGLADQINAIKNTSLNMGAVVTANSMPDLKANLDYSGKKDFSAMRETIASNTTNSTYIHAPVTVTQKNDIVVQNGESTDNLIKKLSRGMEENAEIVWKGVLA</sequence>
<dbReference type="AlphaFoldDB" id="A0A2K9P3W2"/>
<evidence type="ECO:0000313" key="4">
    <source>
        <dbReference type="Proteomes" id="UP000235589"/>
    </source>
</evidence>
<feature type="transmembrane region" description="Helical" evidence="1">
    <location>
        <begin position="414"/>
        <end position="436"/>
    </location>
</feature>
<keyword evidence="4" id="KW-1185">Reference proteome</keyword>
<dbReference type="PANTHER" id="PTHR37813:SF1">
    <property type="entry name" value="FELS-2 PROPHAGE PROTEIN"/>
    <property type="match status" value="1"/>
</dbReference>
<dbReference type="InterPro" id="IPR013491">
    <property type="entry name" value="Tape_meas_N"/>
</dbReference>
<evidence type="ECO:0000256" key="1">
    <source>
        <dbReference type="SAM" id="Phobius"/>
    </source>
</evidence>
<gene>
    <name evidence="3" type="ORF">B9O19_01780</name>
</gene>
<keyword evidence="1" id="KW-0812">Transmembrane</keyword>
<feature type="transmembrane region" description="Helical" evidence="1">
    <location>
        <begin position="582"/>
        <end position="606"/>
    </location>
</feature>
<keyword evidence="1" id="KW-0472">Membrane</keyword>
<dbReference type="RefSeq" id="WP_102366093.1">
    <property type="nucleotide sequence ID" value="NZ_CP020991.1"/>
</dbReference>
<keyword evidence="1" id="KW-1133">Transmembrane helix</keyword>
<dbReference type="KEGG" id="mpec:B9O19_01780"/>
<dbReference type="OrthoDB" id="1677957at2"/>
<dbReference type="SUPFAM" id="SSF48371">
    <property type="entry name" value="ARM repeat"/>
    <property type="match status" value="1"/>
</dbReference>
<evidence type="ECO:0000259" key="2">
    <source>
        <dbReference type="Pfam" id="PF20155"/>
    </source>
</evidence>
<feature type="domain" description="Tape measure protein N-terminal" evidence="2">
    <location>
        <begin position="178"/>
        <end position="365"/>
    </location>
</feature>
<dbReference type="Gene3D" id="1.20.120.20">
    <property type="entry name" value="Apolipoprotein"/>
    <property type="match status" value="3"/>
</dbReference>
<dbReference type="GeneID" id="98063161"/>
<dbReference type="Proteomes" id="UP000235589">
    <property type="component" value="Chromosome"/>
</dbReference>
<dbReference type="NCBIfam" id="TIGR02675">
    <property type="entry name" value="tape_meas_nterm"/>
    <property type="match status" value="1"/>
</dbReference>
<evidence type="ECO:0000313" key="3">
    <source>
        <dbReference type="EMBL" id="AUO19934.1"/>
    </source>
</evidence>
<reference evidence="3 4" key="1">
    <citation type="submission" date="2017-04" db="EMBL/GenBank/DDBJ databases">
        <title>Monoglobus pectinilyticus 14 draft genome.</title>
        <authorList>
            <person name="Kim C."/>
            <person name="Rosendale D.I."/>
            <person name="Kelly W.J."/>
            <person name="Tannock G.W."/>
            <person name="Patchett M.L."/>
            <person name="Jordens J.Z."/>
        </authorList>
    </citation>
    <scope>NUCLEOTIDE SEQUENCE [LARGE SCALE GENOMIC DNA]</scope>
    <source>
        <strain evidence="3 4">14</strain>
    </source>
</reference>
<dbReference type="Pfam" id="PF20155">
    <property type="entry name" value="TMP_3"/>
    <property type="match status" value="1"/>
</dbReference>
<proteinExistence type="predicted"/>
<feature type="transmembrane region" description="Helical" evidence="1">
    <location>
        <begin position="546"/>
        <end position="570"/>
    </location>
</feature>
<accession>A0A2K9P3W2</accession>
<dbReference type="InterPro" id="IPR016024">
    <property type="entry name" value="ARM-type_fold"/>
</dbReference>
<name>A0A2K9P3W2_9FIRM</name>
<dbReference type="PANTHER" id="PTHR37813">
    <property type="entry name" value="FELS-2 PROPHAGE PROTEIN"/>
    <property type="match status" value="1"/>
</dbReference>